<dbReference type="AlphaFoldDB" id="A0AAD5TS92"/>
<dbReference type="SUPFAM" id="SSF51735">
    <property type="entry name" value="NAD(P)-binding Rossmann-fold domains"/>
    <property type="match status" value="1"/>
</dbReference>
<protein>
    <recommendedName>
        <fullName evidence="3">Enoyl reductase (ER) domain-containing protein</fullName>
    </recommendedName>
</protein>
<sequence>MSRLSQTSRVVKAAVVHKFGDSPVYEDWSVSSSPPSPDHVTVKVRAAGLSQLCRARASGAHYSAKGMSLPLVPGVDGVGSTNDGQLVYFTSFDRAASSGSFAEVLHVLRKNVVPLPAGSADPAQVAALVNATMASWVAFSRSRRDIPRVGSLGSGKPFTVFILGVTGVSGQLGVQVARLLGADRVIGAGRNRAVLDHLVAANHDSALSAAVELTNDTDKVASEIASAAGKADIVLDFLWGEPASMAMAAIAKAPGRDDTQLLEWIQIGNMAGPDIKMPASLLRSRNFYMCGSGIGPQTDEELLRLIEEFLPHLASGRLSLPVTRVPLKDVESTWQAPSANGDRIVFTI</sequence>
<evidence type="ECO:0000313" key="2">
    <source>
        <dbReference type="Proteomes" id="UP001212152"/>
    </source>
</evidence>
<evidence type="ECO:0000313" key="1">
    <source>
        <dbReference type="EMBL" id="KAJ3182967.1"/>
    </source>
</evidence>
<dbReference type="Gene3D" id="3.40.50.720">
    <property type="entry name" value="NAD(P)-binding Rossmann-like Domain"/>
    <property type="match status" value="1"/>
</dbReference>
<dbReference type="GO" id="GO:0016491">
    <property type="term" value="F:oxidoreductase activity"/>
    <property type="evidence" value="ECO:0007669"/>
    <property type="project" value="TreeGrafter"/>
</dbReference>
<name>A0AAD5TS92_9FUNG</name>
<accession>A0AAD5TS92</accession>
<dbReference type="PANTHER" id="PTHR43677">
    <property type="entry name" value="SHORT-CHAIN DEHYDROGENASE/REDUCTASE"/>
    <property type="match status" value="1"/>
</dbReference>
<gene>
    <name evidence="1" type="ORF">HDU87_007389</name>
</gene>
<dbReference type="PANTHER" id="PTHR43677:SF11">
    <property type="entry name" value="ZINC-CONTAINING ALCOHOL DEHYDROGENASE"/>
    <property type="match status" value="1"/>
</dbReference>
<reference evidence="1" key="1">
    <citation type="submission" date="2020-05" db="EMBL/GenBank/DDBJ databases">
        <title>Phylogenomic resolution of chytrid fungi.</title>
        <authorList>
            <person name="Stajich J.E."/>
            <person name="Amses K."/>
            <person name="Simmons R."/>
            <person name="Seto K."/>
            <person name="Myers J."/>
            <person name="Bonds A."/>
            <person name="Quandt C.A."/>
            <person name="Barry K."/>
            <person name="Liu P."/>
            <person name="Grigoriev I."/>
            <person name="Longcore J.E."/>
            <person name="James T.Y."/>
        </authorList>
    </citation>
    <scope>NUCLEOTIDE SEQUENCE</scope>
    <source>
        <strain evidence="1">JEL0379</strain>
    </source>
</reference>
<organism evidence="1 2">
    <name type="scientific">Geranomyces variabilis</name>
    <dbReference type="NCBI Taxonomy" id="109894"/>
    <lineage>
        <taxon>Eukaryota</taxon>
        <taxon>Fungi</taxon>
        <taxon>Fungi incertae sedis</taxon>
        <taxon>Chytridiomycota</taxon>
        <taxon>Chytridiomycota incertae sedis</taxon>
        <taxon>Chytridiomycetes</taxon>
        <taxon>Spizellomycetales</taxon>
        <taxon>Powellomycetaceae</taxon>
        <taxon>Geranomyces</taxon>
    </lineage>
</organism>
<evidence type="ECO:0008006" key="3">
    <source>
        <dbReference type="Google" id="ProtNLM"/>
    </source>
</evidence>
<dbReference type="InterPro" id="IPR051397">
    <property type="entry name" value="Zn-ADH-like_protein"/>
</dbReference>
<dbReference type="Proteomes" id="UP001212152">
    <property type="component" value="Unassembled WGS sequence"/>
</dbReference>
<comment type="caution">
    <text evidence="1">The sequence shown here is derived from an EMBL/GenBank/DDBJ whole genome shotgun (WGS) entry which is preliminary data.</text>
</comment>
<proteinExistence type="predicted"/>
<dbReference type="EMBL" id="JADGJQ010000007">
    <property type="protein sequence ID" value="KAJ3182967.1"/>
    <property type="molecule type" value="Genomic_DNA"/>
</dbReference>
<keyword evidence="2" id="KW-1185">Reference proteome</keyword>
<dbReference type="SUPFAM" id="SSF50129">
    <property type="entry name" value="GroES-like"/>
    <property type="match status" value="1"/>
</dbReference>
<dbReference type="InterPro" id="IPR036291">
    <property type="entry name" value="NAD(P)-bd_dom_sf"/>
</dbReference>
<dbReference type="InterPro" id="IPR011032">
    <property type="entry name" value="GroES-like_sf"/>
</dbReference>
<dbReference type="Gene3D" id="3.90.180.10">
    <property type="entry name" value="Medium-chain alcohol dehydrogenases, catalytic domain"/>
    <property type="match status" value="1"/>
</dbReference>